<dbReference type="GO" id="GO:0046872">
    <property type="term" value="F:metal ion binding"/>
    <property type="evidence" value="ECO:0007669"/>
    <property type="project" value="UniProtKB-KW"/>
</dbReference>
<dbReference type="SUPFAM" id="SSF55920">
    <property type="entry name" value="Creatinase/aminopeptidase"/>
    <property type="match status" value="1"/>
</dbReference>
<dbReference type="GO" id="GO:0005737">
    <property type="term" value="C:cytoplasm"/>
    <property type="evidence" value="ECO:0007669"/>
    <property type="project" value="UniProtKB-ARBA"/>
</dbReference>
<keyword evidence="3" id="KW-0378">Hydrolase</keyword>
<keyword evidence="7" id="KW-0645">Protease</keyword>
<feature type="domain" description="Peptidase M24 C-terminal" evidence="6">
    <location>
        <begin position="539"/>
        <end position="598"/>
    </location>
</feature>
<dbReference type="SUPFAM" id="SSF53092">
    <property type="entry name" value="Creatinase/prolidase N-terminal domain"/>
    <property type="match status" value="1"/>
</dbReference>
<dbReference type="AlphaFoldDB" id="A0A1W2BKL7"/>
<evidence type="ECO:0000256" key="2">
    <source>
        <dbReference type="ARBA" id="ARBA00022723"/>
    </source>
</evidence>
<dbReference type="Gene3D" id="3.40.350.10">
    <property type="entry name" value="Creatinase/prolidase N-terminal domain"/>
    <property type="match status" value="2"/>
</dbReference>
<dbReference type="InterPro" id="IPR029149">
    <property type="entry name" value="Creatin/AminoP/Spt16_N"/>
</dbReference>
<keyword evidence="7" id="KW-0031">Aminopeptidase</keyword>
<protein>
    <submittedName>
        <fullName evidence="7">Xaa-Pro aminopeptidase</fullName>
    </submittedName>
</protein>
<gene>
    <name evidence="7" type="ORF">SAMN06295998_104126</name>
</gene>
<dbReference type="FunFam" id="3.90.230.10:FF:000009">
    <property type="entry name" value="xaa-Pro aminopeptidase 2"/>
    <property type="match status" value="1"/>
</dbReference>
<evidence type="ECO:0000256" key="3">
    <source>
        <dbReference type="ARBA" id="ARBA00022801"/>
    </source>
</evidence>
<keyword evidence="2" id="KW-0479">Metal-binding</keyword>
<evidence type="ECO:0000313" key="8">
    <source>
        <dbReference type="Proteomes" id="UP000192330"/>
    </source>
</evidence>
<dbReference type="PANTHER" id="PTHR43763:SF6">
    <property type="entry name" value="XAA-PRO AMINOPEPTIDASE 1"/>
    <property type="match status" value="1"/>
</dbReference>
<dbReference type="InterPro" id="IPR000994">
    <property type="entry name" value="Pept_M24"/>
</dbReference>
<dbReference type="Pfam" id="PF16189">
    <property type="entry name" value="Creatinase_N_2"/>
    <property type="match status" value="1"/>
</dbReference>
<comment type="similarity">
    <text evidence="1">Belongs to the peptidase M24B family.</text>
</comment>
<dbReference type="STRING" id="1387277.SAMN06295998_104126"/>
<dbReference type="InterPro" id="IPR032416">
    <property type="entry name" value="Peptidase_M24_C"/>
</dbReference>
<evidence type="ECO:0000259" key="5">
    <source>
        <dbReference type="Pfam" id="PF01321"/>
    </source>
</evidence>
<dbReference type="Gene3D" id="3.90.230.10">
    <property type="entry name" value="Creatinase/methionine aminopeptidase superfamily"/>
    <property type="match status" value="1"/>
</dbReference>
<dbReference type="Pfam" id="PF16188">
    <property type="entry name" value="Peptidase_M24_C"/>
    <property type="match status" value="1"/>
</dbReference>
<dbReference type="OrthoDB" id="9806388at2"/>
<dbReference type="InterPro" id="IPR000587">
    <property type="entry name" value="Creatinase_N"/>
</dbReference>
<dbReference type="Pfam" id="PF00557">
    <property type="entry name" value="Peptidase_M24"/>
    <property type="match status" value="1"/>
</dbReference>
<dbReference type="InterPro" id="IPR033740">
    <property type="entry name" value="Pept_M24B"/>
</dbReference>
<dbReference type="CDD" id="cd01085">
    <property type="entry name" value="APP"/>
    <property type="match status" value="1"/>
</dbReference>
<accession>A0A1W2BKL7</accession>
<dbReference type="PANTHER" id="PTHR43763">
    <property type="entry name" value="XAA-PRO AMINOPEPTIDASE 1"/>
    <property type="match status" value="1"/>
</dbReference>
<dbReference type="RefSeq" id="WP_084352494.1">
    <property type="nucleotide sequence ID" value="NZ_FWYD01000004.1"/>
</dbReference>
<proteinExistence type="inferred from homology"/>
<keyword evidence="8" id="KW-1185">Reference proteome</keyword>
<dbReference type="EMBL" id="FWYD01000004">
    <property type="protein sequence ID" value="SMC73537.1"/>
    <property type="molecule type" value="Genomic_DNA"/>
</dbReference>
<dbReference type="GO" id="GO:0070006">
    <property type="term" value="F:metalloaminopeptidase activity"/>
    <property type="evidence" value="ECO:0007669"/>
    <property type="project" value="InterPro"/>
</dbReference>
<dbReference type="InterPro" id="IPR036005">
    <property type="entry name" value="Creatinase/aminopeptidase-like"/>
</dbReference>
<dbReference type="InterPro" id="IPR050422">
    <property type="entry name" value="X-Pro_aminopeptidase_P"/>
</dbReference>
<evidence type="ECO:0000259" key="6">
    <source>
        <dbReference type="Pfam" id="PF16188"/>
    </source>
</evidence>
<dbReference type="Proteomes" id="UP000192330">
    <property type="component" value="Unassembled WGS sequence"/>
</dbReference>
<name>A0A1W2BKL7_9RHOB</name>
<dbReference type="Pfam" id="PF01321">
    <property type="entry name" value="Creatinase_N"/>
    <property type="match status" value="1"/>
</dbReference>
<evidence type="ECO:0000259" key="4">
    <source>
        <dbReference type="Pfam" id="PF00557"/>
    </source>
</evidence>
<reference evidence="7 8" key="1">
    <citation type="submission" date="2017-04" db="EMBL/GenBank/DDBJ databases">
        <authorList>
            <person name="Afonso C.L."/>
            <person name="Miller P.J."/>
            <person name="Scott M.A."/>
            <person name="Spackman E."/>
            <person name="Goraichik I."/>
            <person name="Dimitrov K.M."/>
            <person name="Suarez D.L."/>
            <person name="Swayne D.E."/>
        </authorList>
    </citation>
    <scope>NUCLEOTIDE SEQUENCE [LARGE SCALE GENOMIC DNA]</scope>
    <source>
        <strain evidence="7 8">CGMCC 1.12644</strain>
    </source>
</reference>
<evidence type="ECO:0000313" key="7">
    <source>
        <dbReference type="EMBL" id="SMC73537.1"/>
    </source>
</evidence>
<feature type="domain" description="Creatinase N-terminal" evidence="5">
    <location>
        <begin position="17"/>
        <end position="152"/>
    </location>
</feature>
<evidence type="ECO:0000256" key="1">
    <source>
        <dbReference type="ARBA" id="ARBA00008766"/>
    </source>
</evidence>
<sequence>MFQKFTETAQPEQGPKRLTALRAEIRAEGLDGFLVPRADVHQGEYVAPRDERLSWLTGFTGSAGFCAALKDVAGVFIDGRYRVQVKAQVANVYTPVPWPEVSLADWLREHLPEGGRVGFDPWLHTPAQIKELEEALDGSNIEMRRCANLVDRIWHDQPGPPTAPVIAHPLEYAGQAHDAKIGQLAKELSDKGLTSAVLTLPDSICWLLNIRGSDIARNPVAQGFAVLSAEGRVVLYMAAEKLAEVRDTLGTLVEIRAPSQFESDLATLTGPVGVDHATAPLAVVDALEAAGVEQRDLTDPCILPKAHKNATEIEGARAAHRRDGVAMVRFLAWLDAQPAGSLTEIDVVRQLEDERRATNALRDISFETISGAGPHGAIVHYRVTEATNAPVEDGQLLLVDSGGQYQDGTTDITRTMAIGTPGREECEAFTRVLRGMIALSRVRWPAGMAGRDLDVLARVALWEAGLDYGHGTGHGVGSYLSVHEGPARLSRTGTVPLEPGMILSNEPGFYREGAYGIRIENLVVVEEAPALPGGTVPSMLRFETLTYVPIDRRLVLPDMLPPADRDWLNTYHAQCRERLAPLVGEMVRPWLVAATAPL</sequence>
<organism evidence="7 8">
    <name type="scientific">Primorskyibacter flagellatus</name>
    <dbReference type="NCBI Taxonomy" id="1387277"/>
    <lineage>
        <taxon>Bacteria</taxon>
        <taxon>Pseudomonadati</taxon>
        <taxon>Pseudomonadota</taxon>
        <taxon>Alphaproteobacteria</taxon>
        <taxon>Rhodobacterales</taxon>
        <taxon>Roseobacteraceae</taxon>
        <taxon>Primorskyibacter</taxon>
    </lineage>
</organism>
<feature type="domain" description="Peptidase M24" evidence="4">
    <location>
        <begin position="315"/>
        <end position="527"/>
    </location>
</feature>